<organism evidence="1 2">
    <name type="scientific">Caenorhabditis remanei</name>
    <name type="common">Caenorhabditis vulgaris</name>
    <dbReference type="NCBI Taxonomy" id="31234"/>
    <lineage>
        <taxon>Eukaryota</taxon>
        <taxon>Metazoa</taxon>
        <taxon>Ecdysozoa</taxon>
        <taxon>Nematoda</taxon>
        <taxon>Chromadorea</taxon>
        <taxon>Rhabditida</taxon>
        <taxon>Rhabditina</taxon>
        <taxon>Rhabditomorpha</taxon>
        <taxon>Rhabditoidea</taxon>
        <taxon>Rhabditidae</taxon>
        <taxon>Peloderinae</taxon>
        <taxon>Caenorhabditis</taxon>
    </lineage>
</organism>
<name>A0A6A5GQF6_CAERE</name>
<dbReference type="EMBL" id="WUAV01000004">
    <property type="protein sequence ID" value="KAF1756612.1"/>
    <property type="molecule type" value="Genomic_DNA"/>
</dbReference>
<gene>
    <name evidence="1" type="ORF">GCK72_013065</name>
</gene>
<comment type="caution">
    <text evidence="1">The sequence shown here is derived from an EMBL/GenBank/DDBJ whole genome shotgun (WGS) entry which is preliminary data.</text>
</comment>
<protein>
    <submittedName>
        <fullName evidence="1">Uncharacterized protein</fullName>
    </submittedName>
</protein>
<evidence type="ECO:0000313" key="1">
    <source>
        <dbReference type="EMBL" id="KAF1756612.1"/>
    </source>
</evidence>
<sequence length="269" mass="30540">MLNGRGPRVKRALTETDSKDAPPKFVAYEDYRALYDHVLKLTRQVNELQACLMETCSTKVSERLSSACPMAQDPPAIGEPVFCHSNNDVFSFPSANGDESRPTSYAEISSKNLPKPLSTLSIAQEAAKMLDKATRAVIERFPDSKDDPEQEKRDLEFFSTFSAKHGLPSPSQAHRHPSKTACRPLKLQFASNSDRDKFLNGFFKAKNADPSLSSIQSRPRARRDLTREELKKLYESRKFVYDNNLKEKSSKFIMVDIEYKLNKNPRPFL</sequence>
<proteinExistence type="predicted"/>
<evidence type="ECO:0000313" key="2">
    <source>
        <dbReference type="Proteomes" id="UP000483820"/>
    </source>
</evidence>
<reference evidence="1 2" key="1">
    <citation type="submission" date="2019-12" db="EMBL/GenBank/DDBJ databases">
        <title>Chromosome-level assembly of the Caenorhabditis remanei genome.</title>
        <authorList>
            <person name="Teterina A.A."/>
            <person name="Willis J.H."/>
            <person name="Phillips P.C."/>
        </authorList>
    </citation>
    <scope>NUCLEOTIDE SEQUENCE [LARGE SCALE GENOMIC DNA]</scope>
    <source>
        <strain evidence="1 2">PX506</strain>
        <tissue evidence="1">Whole organism</tissue>
    </source>
</reference>
<dbReference type="AlphaFoldDB" id="A0A6A5GQF6"/>
<dbReference type="RefSeq" id="XP_053584390.1">
    <property type="nucleotide sequence ID" value="XM_053729618.1"/>
</dbReference>
<dbReference type="GeneID" id="78775707"/>
<accession>A0A6A5GQF6</accession>
<dbReference type="KEGG" id="crq:GCK72_013065"/>
<dbReference type="CTD" id="78775707"/>
<dbReference type="Proteomes" id="UP000483820">
    <property type="component" value="Chromosome IV"/>
</dbReference>